<organism evidence="12 13">
    <name type="scientific">Photobacterium marinum</name>
    <dbReference type="NCBI Taxonomy" id="1056511"/>
    <lineage>
        <taxon>Bacteria</taxon>
        <taxon>Pseudomonadati</taxon>
        <taxon>Pseudomonadota</taxon>
        <taxon>Gammaproteobacteria</taxon>
        <taxon>Vibrionales</taxon>
        <taxon>Vibrionaceae</taxon>
        <taxon>Photobacterium</taxon>
    </lineage>
</organism>
<proteinExistence type="predicted"/>
<dbReference type="InterPro" id="IPR036025">
    <property type="entry name" value="RtcB-like_sf"/>
</dbReference>
<protein>
    <recommendedName>
        <fullName evidence="1">3'-phosphate/5'-hydroxy nucleic acid ligase</fullName>
        <ecNumber evidence="1">6.5.1.8</ecNumber>
    </recommendedName>
</protein>
<feature type="binding site" evidence="10">
    <location>
        <position position="279"/>
    </location>
    <ligand>
        <name>GMP</name>
        <dbReference type="ChEBI" id="CHEBI:58115"/>
    </ligand>
</feature>
<feature type="binding site" evidence="11">
    <location>
        <position position="172"/>
    </location>
    <ligand>
        <name>Mn(2+)</name>
        <dbReference type="ChEBI" id="CHEBI:29035"/>
        <label>2</label>
    </ligand>
</feature>
<evidence type="ECO:0000256" key="3">
    <source>
        <dbReference type="ARBA" id="ARBA00022723"/>
    </source>
</evidence>
<keyword evidence="2" id="KW-0436">Ligase</keyword>
<evidence type="ECO:0000256" key="8">
    <source>
        <dbReference type="ARBA" id="ARBA00047746"/>
    </source>
</evidence>
<name>L8J8C5_9GAMM</name>
<dbReference type="EMBL" id="AMZO01000026">
    <property type="protein sequence ID" value="ELR64443.1"/>
    <property type="molecule type" value="Genomic_DNA"/>
</dbReference>
<evidence type="ECO:0000256" key="10">
    <source>
        <dbReference type="PIRSR" id="PIRSR601233-2"/>
    </source>
</evidence>
<dbReference type="AlphaFoldDB" id="L8J8C5"/>
<evidence type="ECO:0000256" key="1">
    <source>
        <dbReference type="ARBA" id="ARBA00012726"/>
    </source>
</evidence>
<evidence type="ECO:0000313" key="13">
    <source>
        <dbReference type="Proteomes" id="UP000011134"/>
    </source>
</evidence>
<dbReference type="PANTHER" id="PTHR11118:SF1">
    <property type="entry name" value="RNA-SPLICING LIGASE RTCB HOMOLOG"/>
    <property type="match status" value="1"/>
</dbReference>
<dbReference type="NCBIfam" id="NF007153">
    <property type="entry name" value="PRK09588.1"/>
    <property type="match status" value="1"/>
</dbReference>
<dbReference type="Pfam" id="PF01139">
    <property type="entry name" value="RtcB"/>
    <property type="match status" value="2"/>
</dbReference>
<evidence type="ECO:0000256" key="7">
    <source>
        <dbReference type="ARBA" id="ARBA00023211"/>
    </source>
</evidence>
<dbReference type="NCBIfam" id="TIGR03073">
    <property type="entry name" value="release_rtcB"/>
    <property type="match status" value="1"/>
</dbReference>
<keyword evidence="3 11" id="KW-0479">Metal-binding</keyword>
<evidence type="ECO:0000256" key="6">
    <source>
        <dbReference type="ARBA" id="ARBA00023134"/>
    </source>
</evidence>
<feature type="binding site" evidence="10">
    <location>
        <position position="374"/>
    </location>
    <ligand>
        <name>GMP</name>
        <dbReference type="ChEBI" id="CHEBI:58115"/>
    </ligand>
</feature>
<feature type="binding site" evidence="11">
    <location>
        <position position="243"/>
    </location>
    <ligand>
        <name>Mn(2+)</name>
        <dbReference type="ChEBI" id="CHEBI:29035"/>
        <label>2</label>
    </ligand>
</feature>
<dbReference type="EC" id="6.5.1.8" evidence="1"/>
<keyword evidence="4 10" id="KW-0547">Nucleotide-binding</keyword>
<feature type="binding site" evidence="11">
    <location>
        <position position="141"/>
    </location>
    <ligand>
        <name>Mn(2+)</name>
        <dbReference type="ChEBI" id="CHEBI:29035"/>
        <label>1</label>
    </ligand>
</feature>
<feature type="binding site" evidence="10">
    <location>
        <begin position="243"/>
        <end position="244"/>
    </location>
    <ligand>
        <name>GMP</name>
        <dbReference type="ChEBI" id="CHEBI:58115"/>
    </ligand>
</feature>
<evidence type="ECO:0000256" key="11">
    <source>
        <dbReference type="PIRSR" id="PIRSR601233-3"/>
    </source>
</evidence>
<evidence type="ECO:0000313" key="12">
    <source>
        <dbReference type="EMBL" id="ELR64443.1"/>
    </source>
</evidence>
<keyword evidence="5" id="KW-0692">RNA repair</keyword>
<gene>
    <name evidence="12" type="ORF">C942_02467</name>
</gene>
<evidence type="ECO:0000256" key="9">
    <source>
        <dbReference type="PIRSR" id="PIRSR601233-1"/>
    </source>
</evidence>
<evidence type="ECO:0000256" key="4">
    <source>
        <dbReference type="ARBA" id="ARBA00022741"/>
    </source>
</evidence>
<dbReference type="InterPro" id="IPR017510">
    <property type="entry name" value="RtcB2"/>
</dbReference>
<comment type="cofactor">
    <cofactor evidence="11">
        <name>Mn(2+)</name>
        <dbReference type="ChEBI" id="CHEBI:29035"/>
    </cofactor>
    <text evidence="11">Binds 2 manganese ions per subunit.</text>
</comment>
<feature type="binding site" evidence="11">
    <location>
        <position position="74"/>
    </location>
    <ligand>
        <name>Mn(2+)</name>
        <dbReference type="ChEBI" id="CHEBI:29035"/>
        <label>1</label>
    </ligand>
</feature>
<dbReference type="GO" id="GO:0003972">
    <property type="term" value="F:RNA ligase (ATP) activity"/>
    <property type="evidence" value="ECO:0007669"/>
    <property type="project" value="TreeGrafter"/>
</dbReference>
<comment type="caution">
    <text evidence="12">The sequence shown here is derived from an EMBL/GenBank/DDBJ whole genome shotgun (WGS) entry which is preliminary data.</text>
</comment>
<dbReference type="PANTHER" id="PTHR11118">
    <property type="entry name" value="RNA-SPLICING LIGASE RTCB HOMOLOG"/>
    <property type="match status" value="1"/>
</dbReference>
<dbReference type="GO" id="GO:0006396">
    <property type="term" value="P:RNA processing"/>
    <property type="evidence" value="ECO:0007669"/>
    <property type="project" value="InterPro"/>
</dbReference>
<feature type="active site" description="GMP-histidine intermediate" evidence="9">
    <location>
        <position position="296"/>
    </location>
</feature>
<dbReference type="RefSeq" id="WP_007468072.1">
    <property type="nucleotide sequence ID" value="NZ_AMZO01000026.1"/>
</dbReference>
<feature type="binding site" evidence="10">
    <location>
        <begin position="140"/>
        <end position="144"/>
    </location>
    <ligand>
        <name>GMP</name>
        <dbReference type="ChEBI" id="CHEBI:58115"/>
    </ligand>
</feature>
<dbReference type="GO" id="GO:0170057">
    <property type="term" value="F:RNA ligase (GTP) activity"/>
    <property type="evidence" value="ECO:0007669"/>
    <property type="project" value="UniProtKB-EC"/>
</dbReference>
<dbReference type="GO" id="GO:0046872">
    <property type="term" value="F:metal ion binding"/>
    <property type="evidence" value="ECO:0007669"/>
    <property type="project" value="UniProtKB-KW"/>
</dbReference>
<dbReference type="SUPFAM" id="SSF103365">
    <property type="entry name" value="Hypothetical protein PH1602"/>
    <property type="match status" value="1"/>
</dbReference>
<feature type="binding site" evidence="10">
    <location>
        <begin position="296"/>
        <end position="299"/>
    </location>
    <ligand>
        <name>GMP</name>
        <dbReference type="ChEBI" id="CHEBI:58115"/>
    </ligand>
</feature>
<dbReference type="GO" id="GO:0005525">
    <property type="term" value="F:GTP binding"/>
    <property type="evidence" value="ECO:0007669"/>
    <property type="project" value="UniProtKB-KW"/>
</dbReference>
<dbReference type="InterPro" id="IPR001233">
    <property type="entry name" value="RtcB"/>
</dbReference>
<dbReference type="GO" id="GO:0042245">
    <property type="term" value="P:RNA repair"/>
    <property type="evidence" value="ECO:0007669"/>
    <property type="project" value="UniProtKB-KW"/>
</dbReference>
<evidence type="ECO:0000256" key="2">
    <source>
        <dbReference type="ARBA" id="ARBA00022598"/>
    </source>
</evidence>
<keyword evidence="13" id="KW-1185">Reference proteome</keyword>
<comment type="catalytic activity">
    <reaction evidence="8">
        <text>a 3'-end 3'-phospho-ribonucleotide-RNA + a 5'-end dephospho-ribonucleoside-RNA + GTP = a ribonucleotidyl-ribonucleotide-RNA + GMP + diphosphate</text>
        <dbReference type="Rhea" id="RHEA:68076"/>
        <dbReference type="Rhea" id="RHEA-COMP:10463"/>
        <dbReference type="Rhea" id="RHEA-COMP:13936"/>
        <dbReference type="Rhea" id="RHEA-COMP:17355"/>
        <dbReference type="ChEBI" id="CHEBI:33019"/>
        <dbReference type="ChEBI" id="CHEBI:37565"/>
        <dbReference type="ChEBI" id="CHEBI:58115"/>
        <dbReference type="ChEBI" id="CHEBI:83062"/>
        <dbReference type="ChEBI" id="CHEBI:138284"/>
        <dbReference type="ChEBI" id="CHEBI:173118"/>
        <dbReference type="EC" id="6.5.1.8"/>
    </reaction>
</comment>
<keyword evidence="6 10" id="KW-0342">GTP-binding</keyword>
<reference evidence="12 13" key="1">
    <citation type="submission" date="2012-12" db="EMBL/GenBank/DDBJ databases">
        <title>Genome Assembly of Photobacterium sp. AK15.</title>
        <authorList>
            <person name="Khatri I."/>
            <person name="Vaidya B."/>
            <person name="Srinivas T.N.R."/>
            <person name="Subramanian S."/>
            <person name="Pinnaka A."/>
        </authorList>
    </citation>
    <scope>NUCLEOTIDE SEQUENCE [LARGE SCALE GENOMIC DNA]</scope>
    <source>
        <strain evidence="12 13">AK15</strain>
    </source>
</reference>
<evidence type="ECO:0000256" key="5">
    <source>
        <dbReference type="ARBA" id="ARBA00022800"/>
    </source>
</evidence>
<dbReference type="Proteomes" id="UP000011134">
    <property type="component" value="Unassembled WGS sequence"/>
</dbReference>
<accession>L8J8C5</accession>
<dbReference type="Gene3D" id="3.90.1860.10">
    <property type="entry name" value="tRNA-splicing ligase RtcB"/>
    <property type="match status" value="1"/>
</dbReference>
<keyword evidence="7 11" id="KW-0464">Manganese</keyword>
<dbReference type="PATRIC" id="fig|1056511.3.peg.3541"/>
<dbReference type="OrthoDB" id="9802323at2"/>
<sequence length="380" mass="41965">MGNCIQNVSARASLVARGDTWIESDAIQQLIKTSELSGVIRAVGMPDLHPGRGYPIGAAFLSEGYIYPALVGNDIGCGMAVWSTDLAVHKIKLDKLEKQLGNIDQPLGDDWQEMVRKRQQDKQVMPGVFDSALGTIGGGNHFAELQMVDEVYMPEQLAAVNLSVKHLCLLVHSGSRGLGEQILRQHVDKYSHKGLDVGSDAFHEYVERHNHALRFAELNREFIARRLLSNLKTRGEMVLDVNHNLVEPYSLGSGWVHRKGATPAEQGMVMIPGSRGDYSYLVQARPSDTSLCSLAHGTGRKWIRSGCKARLSCKYTVEQMKRTELGGRVICGSRELMYEEAPQAYKSIDNVISAMSEAGLIDIVARFRPVLTYKTRGTQG</sequence>